<evidence type="ECO:0000313" key="7">
    <source>
        <dbReference type="EMBL" id="KAJ8037235.1"/>
    </source>
</evidence>
<evidence type="ECO:0000256" key="3">
    <source>
        <dbReference type="ARBA" id="ARBA00022801"/>
    </source>
</evidence>
<feature type="compositionally biased region" description="Polar residues" evidence="4">
    <location>
        <begin position="203"/>
        <end position="215"/>
    </location>
</feature>
<keyword evidence="2" id="KW-0645">Protease</keyword>
<dbReference type="Proteomes" id="UP001152320">
    <property type="component" value="Chromosome 8"/>
</dbReference>
<dbReference type="Pfam" id="PF05903">
    <property type="entry name" value="Peptidase_C97"/>
    <property type="match status" value="1"/>
</dbReference>
<dbReference type="OrthoDB" id="21221at2759"/>
<dbReference type="GO" id="GO:0006508">
    <property type="term" value="P:proteolysis"/>
    <property type="evidence" value="ECO:0007669"/>
    <property type="project" value="UniProtKB-KW"/>
</dbReference>
<dbReference type="SMART" id="SM01179">
    <property type="entry name" value="DUF862"/>
    <property type="match status" value="1"/>
</dbReference>
<dbReference type="EMBL" id="JAIZAY010000008">
    <property type="protein sequence ID" value="KAJ8037235.1"/>
    <property type="molecule type" value="Genomic_DNA"/>
</dbReference>
<dbReference type="AlphaFoldDB" id="A0A9Q1C2Z1"/>
<reference evidence="7" key="1">
    <citation type="submission" date="2021-10" db="EMBL/GenBank/DDBJ databases">
        <title>Tropical sea cucumber genome reveals ecological adaptation and Cuvierian tubules defense mechanism.</title>
        <authorList>
            <person name="Chen T."/>
        </authorList>
    </citation>
    <scope>NUCLEOTIDE SEQUENCE</scope>
    <source>
        <strain evidence="7">Nanhai2018</strain>
        <tissue evidence="7">Muscle</tissue>
    </source>
</reference>
<feature type="domain" description="PUL" evidence="5">
    <location>
        <begin position="230"/>
        <end position="502"/>
    </location>
</feature>
<sequence>MASCDVQLFVYDLSKGLAKQLSLPLIGKHLDGIWHTSIVIFNREYFFGGGGIQSCRPCGTILGEPDKAITLGQTQVTYSIFLEYLHELGDEKYRGEMYNLFEFNCNTFSSEVASFLTGSKIPDYITTLPQEVMNTPIGAMLKNIVDSMTSNPIAKAGAKLPTFDPAVNGITEGENKSTESAAKGSDGVEKEPSASGKSKEESVSSATGNAAAESSENVEDALMERIRKERLQERAKLVLFEEVNPVACVEAIKSSLPKGLLSDEEITELENLVPCLLGREGGEDLYKPTITPAGFLVLGKLMCTVELPPEILHPLVDILQLVFLDPEIIREQKENDDHAIMTFIFLLQTYALEVQVSIFRMLCNACSTRKGSLWLKSEKEWMCPVDGQLTSNMQLITSLIVASLLSTVMDLIGASATLVWNMSRYNISDDFTVEVSSALIQCLTMELTEEATYRCLQALFGLMQYGEVASLMKVMGVDTIRYSTMSERVAEVCRKIEDAMEM</sequence>
<dbReference type="GO" id="GO:0008233">
    <property type="term" value="F:peptidase activity"/>
    <property type="evidence" value="ECO:0007669"/>
    <property type="project" value="UniProtKB-KW"/>
</dbReference>
<organism evidence="7 8">
    <name type="scientific">Holothuria leucospilota</name>
    <name type="common">Black long sea cucumber</name>
    <name type="synonym">Mertensiothuria leucospilota</name>
    <dbReference type="NCBI Taxonomy" id="206669"/>
    <lineage>
        <taxon>Eukaryota</taxon>
        <taxon>Metazoa</taxon>
        <taxon>Echinodermata</taxon>
        <taxon>Eleutherozoa</taxon>
        <taxon>Echinozoa</taxon>
        <taxon>Holothuroidea</taxon>
        <taxon>Aspidochirotacea</taxon>
        <taxon>Aspidochirotida</taxon>
        <taxon>Holothuriidae</taxon>
        <taxon>Holothuria</taxon>
    </lineage>
</organism>
<dbReference type="InterPro" id="IPR011989">
    <property type="entry name" value="ARM-like"/>
</dbReference>
<comment type="caution">
    <text evidence="7">The sequence shown here is derived from an EMBL/GenBank/DDBJ whole genome shotgun (WGS) entry which is preliminary data.</text>
</comment>
<evidence type="ECO:0000256" key="1">
    <source>
        <dbReference type="ARBA" id="ARBA00008140"/>
    </source>
</evidence>
<evidence type="ECO:0000313" key="8">
    <source>
        <dbReference type="Proteomes" id="UP001152320"/>
    </source>
</evidence>
<evidence type="ECO:0000256" key="4">
    <source>
        <dbReference type="SAM" id="MobiDB-lite"/>
    </source>
</evidence>
<accession>A0A9Q1C2Z1</accession>
<dbReference type="GO" id="GO:0070646">
    <property type="term" value="P:protein modification by small protein removal"/>
    <property type="evidence" value="ECO:0007669"/>
    <property type="project" value="TreeGrafter"/>
</dbReference>
<dbReference type="InterPro" id="IPR008580">
    <property type="entry name" value="PPPDE_dom"/>
</dbReference>
<dbReference type="PANTHER" id="PTHR12378">
    <property type="entry name" value="DESUMOYLATING ISOPEPTIDASE"/>
    <property type="match status" value="1"/>
</dbReference>
<keyword evidence="3" id="KW-0378">Hydrolase</keyword>
<comment type="similarity">
    <text evidence="1">Belongs to the DeSI family.</text>
</comment>
<feature type="compositionally biased region" description="Basic and acidic residues" evidence="4">
    <location>
        <begin position="186"/>
        <end position="202"/>
    </location>
</feature>
<dbReference type="Pfam" id="PF08324">
    <property type="entry name" value="PUL"/>
    <property type="match status" value="1"/>
</dbReference>
<dbReference type="Gene3D" id="1.25.10.10">
    <property type="entry name" value="Leucine-rich Repeat Variant"/>
    <property type="match status" value="1"/>
</dbReference>
<dbReference type="InterPro" id="IPR042266">
    <property type="entry name" value="PPPDE_sf"/>
</dbReference>
<dbReference type="PROSITE" id="PS51858">
    <property type="entry name" value="PPPDE"/>
    <property type="match status" value="1"/>
</dbReference>
<feature type="domain" description="PPPDE" evidence="6">
    <location>
        <begin position="4"/>
        <end position="146"/>
    </location>
</feature>
<name>A0A9Q1C2Z1_HOLLE</name>
<gene>
    <name evidence="7" type="ORF">HOLleu_18004</name>
</gene>
<evidence type="ECO:0000259" key="5">
    <source>
        <dbReference type="PROSITE" id="PS51396"/>
    </source>
</evidence>
<dbReference type="InterPro" id="IPR013535">
    <property type="entry name" value="PUL_dom"/>
</dbReference>
<feature type="region of interest" description="Disordered" evidence="4">
    <location>
        <begin position="164"/>
        <end position="218"/>
    </location>
</feature>
<proteinExistence type="inferred from homology"/>
<evidence type="ECO:0000256" key="2">
    <source>
        <dbReference type="ARBA" id="ARBA00022670"/>
    </source>
</evidence>
<dbReference type="Gene3D" id="3.90.1720.30">
    <property type="entry name" value="PPPDE domains"/>
    <property type="match status" value="1"/>
</dbReference>
<keyword evidence="8" id="KW-1185">Reference proteome</keyword>
<protein>
    <submittedName>
        <fullName evidence="7">Desumoylating isopeptidase 1</fullName>
    </submittedName>
</protein>
<evidence type="ECO:0000259" key="6">
    <source>
        <dbReference type="PROSITE" id="PS51858"/>
    </source>
</evidence>
<dbReference type="PROSITE" id="PS51396">
    <property type="entry name" value="PUL"/>
    <property type="match status" value="1"/>
</dbReference>
<dbReference type="PANTHER" id="PTHR12378:SF7">
    <property type="entry name" value="DESUMOYLATING ISOPEPTIDASE 1"/>
    <property type="match status" value="1"/>
</dbReference>